<evidence type="ECO:0000313" key="2">
    <source>
        <dbReference type="EMBL" id="MFD0834553.1"/>
    </source>
</evidence>
<dbReference type="RefSeq" id="WP_379938931.1">
    <property type="nucleotide sequence ID" value="NZ_JBHTIB010000002.1"/>
</dbReference>
<organism evidence="2 3">
    <name type="scientific">Mariniflexile aquimaris</name>
    <dbReference type="NCBI Taxonomy" id="881009"/>
    <lineage>
        <taxon>Bacteria</taxon>
        <taxon>Pseudomonadati</taxon>
        <taxon>Bacteroidota</taxon>
        <taxon>Flavobacteriia</taxon>
        <taxon>Flavobacteriales</taxon>
        <taxon>Flavobacteriaceae</taxon>
        <taxon>Mariniflexile</taxon>
    </lineage>
</organism>
<dbReference type="Proteomes" id="UP001597011">
    <property type="component" value="Unassembled WGS sequence"/>
</dbReference>
<name>A0ABW3BPE4_9FLAO</name>
<gene>
    <name evidence="2" type="ORF">ACFQ0I_02150</name>
</gene>
<feature type="signal peptide" evidence="1">
    <location>
        <begin position="1"/>
        <end position="21"/>
    </location>
</feature>
<reference evidence="3" key="1">
    <citation type="journal article" date="2019" name="Int. J. Syst. Evol. Microbiol.">
        <title>The Global Catalogue of Microorganisms (GCM) 10K type strain sequencing project: providing services to taxonomists for standard genome sequencing and annotation.</title>
        <authorList>
            <consortium name="The Broad Institute Genomics Platform"/>
            <consortium name="The Broad Institute Genome Sequencing Center for Infectious Disease"/>
            <person name="Wu L."/>
            <person name="Ma J."/>
        </authorList>
    </citation>
    <scope>NUCLEOTIDE SEQUENCE [LARGE SCALE GENOMIC DNA]</scope>
    <source>
        <strain evidence="3">CCUG 60529</strain>
    </source>
</reference>
<evidence type="ECO:0000313" key="3">
    <source>
        <dbReference type="Proteomes" id="UP001597011"/>
    </source>
</evidence>
<keyword evidence="1" id="KW-0732">Signal</keyword>
<evidence type="ECO:0000256" key="1">
    <source>
        <dbReference type="SAM" id="SignalP"/>
    </source>
</evidence>
<keyword evidence="3" id="KW-1185">Reference proteome</keyword>
<protein>
    <recommendedName>
        <fullName evidence="4">OmpA family protein</fullName>
    </recommendedName>
</protein>
<comment type="caution">
    <text evidence="2">The sequence shown here is derived from an EMBL/GenBank/DDBJ whole genome shotgun (WGS) entry which is preliminary data.</text>
</comment>
<accession>A0ABW3BPE4</accession>
<feature type="chain" id="PRO_5046872598" description="OmpA family protein" evidence="1">
    <location>
        <begin position="22"/>
        <end position="628"/>
    </location>
</feature>
<proteinExistence type="predicted"/>
<evidence type="ECO:0008006" key="4">
    <source>
        <dbReference type="Google" id="ProtNLM"/>
    </source>
</evidence>
<dbReference type="EMBL" id="JBHTIB010000002">
    <property type="protein sequence ID" value="MFD0834553.1"/>
    <property type="molecule type" value="Genomic_DNA"/>
</dbReference>
<sequence>MKYSFFTLVAFLIFSFNTLTSQNKHNIVFPQSDRDIVCQQCTQTFNQKPKEVRFSVVRENDNLYFQVNDKAWFNQLFKNPTDGIAIDIVSKDIYGCLEIRIGNPQIKGELLKPVFTTSLKSGLKPVGGNMFRVHVGRIPNALTNKELEFNILFLVNNNLCRYNSIYHLESYPWDLLDMGMYLDSLTYNPKKVKPIAEEGFVVKYKTLKFKIPFKKNKSEYSQQDIKPIYDSLRLTDFNIKTIKIKAYSSIEGSVERNLELQKQRANSIVAALQSFQKPTIITEVSSSENWVEFLNDIKGTTYENLKILTKKEIKSKLDTELSSELEPILKNHRKAILELELEKKDNYKNMLPDELVTIFNSAISQQNIKKALEIQNSIFEKIKGKEIEPEFLRKMEIPKQSKFVKVFNKNSAFRYMQDIRQSLIVYSELLELEKLVPNDGEVKYNLAAVKIKLWRHKAINDDETKLKNQINALKNYKIDASLIDRMLVNFHIIKAENLMRQRDYANKDESVDFINSKYKNFPLSDYDYLSLAQFFSYYANTALSVKLLENKAKSIDIDEDLLFYYLNLTLVDKNLTQDENYRTIMLNAININKERFCKLFNAIEKGGVTFQLLDDDYLSDTFCENCEN</sequence>